<dbReference type="AlphaFoldDB" id="A0A0M3IJL1"/>
<dbReference type="Proteomes" id="UP000036681">
    <property type="component" value="Unplaced"/>
</dbReference>
<evidence type="ECO:0000313" key="3">
    <source>
        <dbReference type="WBParaSite" id="ALUE_0001884601-mRNA-1"/>
    </source>
</evidence>
<evidence type="ECO:0000313" key="2">
    <source>
        <dbReference type="Proteomes" id="UP000036681"/>
    </source>
</evidence>
<feature type="region of interest" description="Disordered" evidence="1">
    <location>
        <begin position="1"/>
        <end position="32"/>
    </location>
</feature>
<protein>
    <submittedName>
        <fullName evidence="3">Uncharacterized protein</fullName>
    </submittedName>
</protein>
<reference evidence="3" key="1">
    <citation type="submission" date="2017-02" db="UniProtKB">
        <authorList>
            <consortium name="WormBaseParasite"/>
        </authorList>
    </citation>
    <scope>IDENTIFICATION</scope>
</reference>
<proteinExistence type="predicted"/>
<keyword evidence="2" id="KW-1185">Reference proteome</keyword>
<dbReference type="WBParaSite" id="ALUE_0001884601-mRNA-1">
    <property type="protein sequence ID" value="ALUE_0001884601-mRNA-1"/>
    <property type="gene ID" value="ALUE_0001884601"/>
</dbReference>
<evidence type="ECO:0000256" key="1">
    <source>
        <dbReference type="SAM" id="MobiDB-lite"/>
    </source>
</evidence>
<accession>A0A0M3IJL1</accession>
<sequence>MRNDDKSVGRMEPSSSKRFLSGTAEANDGLEVGRRRPCDELCDSRESERDDDTDEPPLELPLETLLTGLWLTLAARFLAFNFCSSDLRAF</sequence>
<name>A0A0M3IJL1_ASCLU</name>
<organism evidence="2 3">
    <name type="scientific">Ascaris lumbricoides</name>
    <name type="common">Giant roundworm</name>
    <dbReference type="NCBI Taxonomy" id="6252"/>
    <lineage>
        <taxon>Eukaryota</taxon>
        <taxon>Metazoa</taxon>
        <taxon>Ecdysozoa</taxon>
        <taxon>Nematoda</taxon>
        <taxon>Chromadorea</taxon>
        <taxon>Rhabditida</taxon>
        <taxon>Spirurina</taxon>
        <taxon>Ascaridomorpha</taxon>
        <taxon>Ascaridoidea</taxon>
        <taxon>Ascarididae</taxon>
        <taxon>Ascaris</taxon>
    </lineage>
</organism>